<comment type="similarity">
    <text evidence="1">Belongs to the MT-A70-like family.</text>
</comment>
<dbReference type="eggNOG" id="KOG2356">
    <property type="taxonomic scope" value="Eukaryota"/>
</dbReference>
<dbReference type="VEuPathDB" id="FungiDB:MCYG_03541"/>
<dbReference type="GO" id="GO:0005634">
    <property type="term" value="C:nucleus"/>
    <property type="evidence" value="ECO:0007669"/>
    <property type="project" value="TreeGrafter"/>
</dbReference>
<dbReference type="OMA" id="EEWVWIK"/>
<dbReference type="PANTHER" id="PTHR12829:SF4">
    <property type="entry name" value="N(6)-ADENINE-SPECIFIC METHYLTRANSFERASE METTL4"/>
    <property type="match status" value="1"/>
</dbReference>
<dbReference type="Pfam" id="PF05063">
    <property type="entry name" value="MT-A70"/>
    <property type="match status" value="1"/>
</dbReference>
<evidence type="ECO:0000256" key="1">
    <source>
        <dbReference type="PROSITE-ProRule" id="PRU00489"/>
    </source>
</evidence>
<dbReference type="EMBL" id="DS995703">
    <property type="protein sequence ID" value="EEQ30722.1"/>
    <property type="molecule type" value="Genomic_DNA"/>
</dbReference>
<proteinExistence type="inferred from homology"/>
<dbReference type="InterPro" id="IPR029063">
    <property type="entry name" value="SAM-dependent_MTases_sf"/>
</dbReference>
<reference evidence="3" key="1">
    <citation type="journal article" date="2012" name="MBio">
        <title>Comparative genome analysis of Trichophyton rubrum and related dermatophytes reveals candidate genes involved in infection.</title>
        <authorList>
            <person name="Martinez D.A."/>
            <person name="Oliver B.G."/>
            <person name="Graeser Y."/>
            <person name="Goldberg J.M."/>
            <person name="Li W."/>
            <person name="Martinez-Rossi N.M."/>
            <person name="Monod M."/>
            <person name="Shelest E."/>
            <person name="Barton R.C."/>
            <person name="Birch E."/>
            <person name="Brakhage A.A."/>
            <person name="Chen Z."/>
            <person name="Gurr S.J."/>
            <person name="Heiman D."/>
            <person name="Heitman J."/>
            <person name="Kosti I."/>
            <person name="Rossi A."/>
            <person name="Saif S."/>
            <person name="Samalova M."/>
            <person name="Saunders C.W."/>
            <person name="Shea T."/>
            <person name="Summerbell R.C."/>
            <person name="Xu J."/>
            <person name="Young S."/>
            <person name="Zeng Q."/>
            <person name="Birren B.W."/>
            <person name="Cuomo C.A."/>
            <person name="White T.C."/>
        </authorList>
    </citation>
    <scope>NUCLEOTIDE SEQUENCE [LARGE SCALE GENOMIC DNA]</scope>
    <source>
        <strain evidence="3">ATCC MYA-4605 / CBS 113480</strain>
    </source>
</reference>
<dbReference type="GO" id="GO:0003676">
    <property type="term" value="F:nucleic acid binding"/>
    <property type="evidence" value="ECO:0007669"/>
    <property type="project" value="InterPro"/>
</dbReference>
<organism evidence="2 3">
    <name type="scientific">Arthroderma otae (strain ATCC MYA-4605 / CBS 113480)</name>
    <name type="common">Microsporum canis</name>
    <dbReference type="NCBI Taxonomy" id="554155"/>
    <lineage>
        <taxon>Eukaryota</taxon>
        <taxon>Fungi</taxon>
        <taxon>Dikarya</taxon>
        <taxon>Ascomycota</taxon>
        <taxon>Pezizomycotina</taxon>
        <taxon>Eurotiomycetes</taxon>
        <taxon>Eurotiomycetidae</taxon>
        <taxon>Onygenales</taxon>
        <taxon>Arthrodermataceae</taxon>
        <taxon>Microsporum</taxon>
    </lineage>
</organism>
<dbReference type="STRING" id="554155.C5FM00"/>
<dbReference type="PROSITE" id="PS51143">
    <property type="entry name" value="MT_A70"/>
    <property type="match status" value="1"/>
</dbReference>
<evidence type="ECO:0000313" key="2">
    <source>
        <dbReference type="EMBL" id="EEQ30722.1"/>
    </source>
</evidence>
<name>C5FM00_ARTOC</name>
<accession>C5FM00</accession>
<dbReference type="RefSeq" id="XP_002848035.1">
    <property type="nucleotide sequence ID" value="XM_002847989.1"/>
</dbReference>
<dbReference type="AlphaFoldDB" id="C5FM00"/>
<dbReference type="Proteomes" id="UP000002035">
    <property type="component" value="Unassembled WGS sequence"/>
</dbReference>
<dbReference type="OrthoDB" id="61116at2759"/>
<dbReference type="HOGENOM" id="CLU_027091_4_1_1"/>
<dbReference type="GO" id="GO:0032259">
    <property type="term" value="P:methylation"/>
    <property type="evidence" value="ECO:0007669"/>
    <property type="project" value="InterPro"/>
</dbReference>
<protein>
    <submittedName>
        <fullName evidence="2">MT-A70 family protein</fullName>
    </submittedName>
</protein>
<dbReference type="GO" id="GO:0008168">
    <property type="term" value="F:methyltransferase activity"/>
    <property type="evidence" value="ECO:0007669"/>
    <property type="project" value="InterPro"/>
</dbReference>
<dbReference type="PANTHER" id="PTHR12829">
    <property type="entry name" value="N6-ADENOSINE-METHYLTRANSFERASE"/>
    <property type="match status" value="1"/>
</dbReference>
<dbReference type="InterPro" id="IPR002052">
    <property type="entry name" value="DNA_methylase_N6_adenine_CS"/>
</dbReference>
<dbReference type="InterPro" id="IPR007757">
    <property type="entry name" value="MT-A70-like"/>
</dbReference>
<keyword evidence="3" id="KW-1185">Reference proteome</keyword>
<dbReference type="PROSITE" id="PS00092">
    <property type="entry name" value="N6_MTASE"/>
    <property type="match status" value="1"/>
</dbReference>
<dbReference type="GeneID" id="9229357"/>
<evidence type="ECO:0000313" key="3">
    <source>
        <dbReference type="Proteomes" id="UP000002035"/>
    </source>
</evidence>
<sequence length="443" mass="49461">MNSGPDKPSNGSSTPSQSSILYQDASQDLFIIDIPASISLAQHPLSVIRNDTLSKVRLIRSSEAIRDPYSGPSPEPKTASSREKILKLVPAEDHGYHASILASVDGGLKKLNETYQGEWCYSRRTAPLREEIHPSLTPRKRLRVDEPELAPNAPGHARLSDEDQVYGHQDMAPGLPPIILSPDLNCFPSARDIYNSLVKNPNSCQAVIRFDETTGLTPTSTEPTPQRQKLFLVPPESTFILTHIQPDTLYLTNPLSLIPSDQKFHFILADPPWPNRSVGRSRQYNVSTLLFDDLELLLRNIVQKFLAMSGIVGVWVTNSGKARHAVRNAFRAAGVAIIEEWIWVKTTVTGETVTALDGIWRKPYEVLIIGRAGGQERDIRRRIIAGVPDVHSRKPGMRELVGQIFFSGKEYTALEVFARSLTAGWWAVGDEVMRFNWDGWWAE</sequence>
<dbReference type="SUPFAM" id="SSF53335">
    <property type="entry name" value="S-adenosyl-L-methionine-dependent methyltransferases"/>
    <property type="match status" value="1"/>
</dbReference>
<gene>
    <name evidence="2" type="ORF">MCYG_03541</name>
</gene>